<sequence>MAITTAICNTYKQEVLQGLHLAASTYKIALIKVAAAGTYGAGVTNAGTPGTGAPTTANLGTDEAAGTGYTSGGATLAGFSATLQTSTGCLDFTTPTWTTSTISATGAMIYNSTVTNRSVACFDFGGTITSTAGTFTATMPAVGAATSLIRIA</sequence>
<name>A0A6J5TBM2_9CAUD</name>
<accession>A0A6J5TBM2</accession>
<dbReference type="EMBL" id="LR797820">
    <property type="protein sequence ID" value="CAB4240908.1"/>
    <property type="molecule type" value="Genomic_DNA"/>
</dbReference>
<protein>
    <submittedName>
        <fullName evidence="1">Uncharacterized protein</fullName>
    </submittedName>
</protein>
<dbReference type="EMBL" id="LR798273">
    <property type="protein sequence ID" value="CAB5219441.1"/>
    <property type="molecule type" value="Genomic_DNA"/>
</dbReference>
<evidence type="ECO:0000313" key="2">
    <source>
        <dbReference type="EMBL" id="CAB5219441.1"/>
    </source>
</evidence>
<evidence type="ECO:0000313" key="1">
    <source>
        <dbReference type="EMBL" id="CAB4240908.1"/>
    </source>
</evidence>
<gene>
    <name evidence="2" type="ORF">UFOVP228_72</name>
    <name evidence="1" type="ORF">UFOVP47_30</name>
</gene>
<proteinExistence type="predicted"/>
<organism evidence="1">
    <name type="scientific">uncultured Caudovirales phage</name>
    <dbReference type="NCBI Taxonomy" id="2100421"/>
    <lineage>
        <taxon>Viruses</taxon>
        <taxon>Duplodnaviria</taxon>
        <taxon>Heunggongvirae</taxon>
        <taxon>Uroviricota</taxon>
        <taxon>Caudoviricetes</taxon>
        <taxon>Peduoviridae</taxon>
        <taxon>Maltschvirus</taxon>
        <taxon>Maltschvirus maltsch</taxon>
    </lineage>
</organism>
<reference evidence="1" key="1">
    <citation type="submission" date="2020-05" db="EMBL/GenBank/DDBJ databases">
        <authorList>
            <person name="Chiriac C."/>
            <person name="Salcher M."/>
            <person name="Ghai R."/>
            <person name="Kavagutti S V."/>
        </authorList>
    </citation>
    <scope>NUCLEOTIDE SEQUENCE</scope>
</reference>